<sequence>MTLISLLKFADTQRPPYFKPGTDLELFDGDEEEWNALFTTSYSLSTLIDALEHGTIETGHVRFADSTARDYLHHLTETGIDDRLHHENLMNRERLVAFADADYTTVEDFLGTADPMDIAKETGVDSDVVSSIATNHLDGFSTGSSFGNTGPLADLTPGDSFAGWELVESSSNRIRWVSAGRFNLTVSPAPDGSTTVSCNAPDAGRTAWYRKGYSIEAGPEDELTPEDALTQAHDWLENHQLEYEDDLAQLPHIGAATKDYLALEYGITSKEDLRTFAEIQPDEFDEIFGSPGSELQTALED</sequence>
<dbReference type="RefSeq" id="WP_089872521.1">
    <property type="nucleotide sequence ID" value="NZ_FOTC01000010.1"/>
</dbReference>
<dbReference type="EMBL" id="FOTC01000010">
    <property type="protein sequence ID" value="SFL63404.1"/>
    <property type="molecule type" value="Genomic_DNA"/>
</dbReference>
<name>A0A1I4JA37_9EURY</name>
<evidence type="ECO:0000313" key="1">
    <source>
        <dbReference type="EMBL" id="SFL63404.1"/>
    </source>
</evidence>
<gene>
    <name evidence="1" type="ORF">SAMN04487950_4428</name>
</gene>
<evidence type="ECO:0000313" key="2">
    <source>
        <dbReference type="Proteomes" id="UP000199607"/>
    </source>
</evidence>
<protein>
    <submittedName>
        <fullName evidence="1">Uncharacterized protein</fullName>
    </submittedName>
</protein>
<dbReference type="Proteomes" id="UP000199607">
    <property type="component" value="Unassembled WGS sequence"/>
</dbReference>
<accession>A0A1I4JA37</accession>
<dbReference type="AlphaFoldDB" id="A0A1I4JA37"/>
<organism evidence="1 2">
    <name type="scientific">Halogranum rubrum</name>
    <dbReference type="NCBI Taxonomy" id="553466"/>
    <lineage>
        <taxon>Archaea</taxon>
        <taxon>Methanobacteriati</taxon>
        <taxon>Methanobacteriota</taxon>
        <taxon>Stenosarchaea group</taxon>
        <taxon>Halobacteria</taxon>
        <taxon>Halobacteriales</taxon>
        <taxon>Haloferacaceae</taxon>
    </lineage>
</organism>
<proteinExistence type="predicted"/>
<dbReference type="STRING" id="553466.SAMN04487950_4428"/>
<reference evidence="2" key="1">
    <citation type="submission" date="2016-10" db="EMBL/GenBank/DDBJ databases">
        <authorList>
            <person name="Varghese N."/>
            <person name="Submissions S."/>
        </authorList>
    </citation>
    <scope>NUCLEOTIDE SEQUENCE [LARGE SCALE GENOMIC DNA]</scope>
    <source>
        <strain evidence="2">CGMCC 1.7738</strain>
    </source>
</reference>
<keyword evidence="2" id="KW-1185">Reference proteome</keyword>